<evidence type="ECO:0000313" key="1">
    <source>
        <dbReference type="EMBL" id="KAJ8669673.1"/>
    </source>
</evidence>
<gene>
    <name evidence="1" type="ORF">QAD02_000932</name>
</gene>
<protein>
    <submittedName>
        <fullName evidence="1">Uncharacterized protein</fullName>
    </submittedName>
</protein>
<evidence type="ECO:0000313" key="2">
    <source>
        <dbReference type="Proteomes" id="UP001239111"/>
    </source>
</evidence>
<dbReference type="EMBL" id="CM056743">
    <property type="protein sequence ID" value="KAJ8669673.1"/>
    <property type="molecule type" value="Genomic_DNA"/>
</dbReference>
<accession>A0ACC2NFG0</accession>
<proteinExistence type="predicted"/>
<dbReference type="Proteomes" id="UP001239111">
    <property type="component" value="Chromosome 3"/>
</dbReference>
<keyword evidence="2" id="KW-1185">Reference proteome</keyword>
<organism evidence="1 2">
    <name type="scientific">Eretmocerus hayati</name>
    <dbReference type="NCBI Taxonomy" id="131215"/>
    <lineage>
        <taxon>Eukaryota</taxon>
        <taxon>Metazoa</taxon>
        <taxon>Ecdysozoa</taxon>
        <taxon>Arthropoda</taxon>
        <taxon>Hexapoda</taxon>
        <taxon>Insecta</taxon>
        <taxon>Pterygota</taxon>
        <taxon>Neoptera</taxon>
        <taxon>Endopterygota</taxon>
        <taxon>Hymenoptera</taxon>
        <taxon>Apocrita</taxon>
        <taxon>Proctotrupomorpha</taxon>
        <taxon>Chalcidoidea</taxon>
        <taxon>Aphelinidae</taxon>
        <taxon>Aphelininae</taxon>
        <taxon>Eretmocerus</taxon>
    </lineage>
</organism>
<reference evidence="1" key="1">
    <citation type="submission" date="2023-04" db="EMBL/GenBank/DDBJ databases">
        <title>A chromosome-level genome assembly of the parasitoid wasp Eretmocerus hayati.</title>
        <authorList>
            <person name="Zhong Y."/>
            <person name="Liu S."/>
            <person name="Liu Y."/>
        </authorList>
    </citation>
    <scope>NUCLEOTIDE SEQUENCE</scope>
    <source>
        <strain evidence="1">ZJU_SS_LIU_2023</strain>
    </source>
</reference>
<name>A0ACC2NFG0_9HYME</name>
<sequence>MHPRGLEDNCFGWWIGADSQEFPLSSDESSNTPDADVGIQKIGSCSDNTVNQTDGNGPIKTSTTTQVQAASKVHEEISLLHGRERRDSGFDDDGSNGVSEIKKQKSLTSGLCYTPERLVKSNDFRILVPRSSSPRNTADIEAQIFACSCCCCCCRSQLVHLHRPLQKSCRQTSDDQCTEVEGKRPLGVNRNDDRAGAADLEALLEKGAFLHDTELGRPTIRTPSRSIQSKNLDTPNGESINSCCCHCLHHSKKVNVQDESYEARIKFNDQILRRLSNTSCGCHIRSTSELALDDQRDTGSFCRVKQCQIKSERENDANCPSKSCSDFVDPQQLHSSNQMHAESRSEQLPVTDEIQNGFRVQDDMFLDEQNGCSSASRKTDGATGTVTKTNEDLHISEGSPVNLEPLGKRLRGLRDSNGSIVDDLAVLRADFSREEQKLDHLLDDTRKLRNEVNELRYLDDLLNLLNGKLENISKRSWPFTVRHRRLKNEELNLII</sequence>
<comment type="caution">
    <text evidence="1">The sequence shown here is derived from an EMBL/GenBank/DDBJ whole genome shotgun (WGS) entry which is preliminary data.</text>
</comment>